<dbReference type="InterPro" id="IPR044885">
    <property type="entry name" value="PRESA_N_sf"/>
</dbReference>
<dbReference type="EMBL" id="FLQU01000223">
    <property type="protein sequence ID" value="SBS82707.1"/>
    <property type="molecule type" value="Genomic_DNA"/>
</dbReference>
<dbReference type="Proteomes" id="UP000078546">
    <property type="component" value="Unassembled WGS sequence"/>
</dbReference>
<organism evidence="3 6">
    <name type="scientific">Plasmodium ovale curtisi</name>
    <dbReference type="NCBI Taxonomy" id="864141"/>
    <lineage>
        <taxon>Eukaryota</taxon>
        <taxon>Sar</taxon>
        <taxon>Alveolata</taxon>
        <taxon>Apicomplexa</taxon>
        <taxon>Aconoidasida</taxon>
        <taxon>Haemosporida</taxon>
        <taxon>Plasmodiidae</taxon>
        <taxon>Plasmodium</taxon>
        <taxon>Plasmodium (Plasmodium)</taxon>
    </lineage>
</organism>
<evidence type="ECO:0000313" key="6">
    <source>
        <dbReference type="Proteomes" id="UP000078560"/>
    </source>
</evidence>
<keyword evidence="1" id="KW-0732">Signal</keyword>
<dbReference type="Proteomes" id="UP000078560">
    <property type="component" value="Unassembled WGS sequence"/>
</dbReference>
<proteinExistence type="predicted"/>
<gene>
    <name evidence="4" type="ORF">POVCU1_054730</name>
    <name evidence="3" type="ORF">POVCU2_0016590</name>
</gene>
<dbReference type="InterPro" id="IPR019111">
    <property type="entry name" value="PRESA_N"/>
</dbReference>
<dbReference type="EMBL" id="FLQV01001490">
    <property type="protein sequence ID" value="SBS99735.1"/>
    <property type="molecule type" value="Genomic_DNA"/>
</dbReference>
<feature type="signal peptide" evidence="1">
    <location>
        <begin position="1"/>
        <end position="23"/>
    </location>
</feature>
<sequence>MWKIKSVLTFFLLVILSLRNIFSEVALSELRLVHARTRHLSEVSKSVKESAMQSYLKEKGSGNVFPLRNGLQFLGFTYPPDPHEMSIREVLRVTNFCFFFITKREMCYLLYRYNNHTKRMYKHMMKQLSTFPEEVVCRLGVSKDVPKKYLEEYKKTLESDLNDMEKFCQNHINLYIGRFNIFRWSFEIFIMRYGKSWNNFLQECEEKGRKYIYDKSLDYKLEKLKYAK</sequence>
<feature type="chain" id="PRO_5015059539" evidence="1">
    <location>
        <begin position="24"/>
        <end position="228"/>
    </location>
</feature>
<evidence type="ECO:0000256" key="1">
    <source>
        <dbReference type="SAM" id="SignalP"/>
    </source>
</evidence>
<dbReference type="Pfam" id="PF09687">
    <property type="entry name" value="PRESAN"/>
    <property type="match status" value="1"/>
</dbReference>
<protein>
    <submittedName>
        <fullName evidence="3">RAD protein</fullName>
    </submittedName>
</protein>
<reference evidence="3" key="2">
    <citation type="submission" date="2016-05" db="EMBL/GenBank/DDBJ databases">
        <authorList>
            <person name="Lavstsen T."/>
            <person name="Jespersen J.S."/>
        </authorList>
    </citation>
    <scope>NUCLEOTIDE SEQUENCE [LARGE SCALE GENOMIC DNA]</scope>
</reference>
<accession>A0A1A8VQI1</accession>
<dbReference type="AlphaFoldDB" id="A0A1A8VQI1"/>
<evidence type="ECO:0000313" key="5">
    <source>
        <dbReference type="Proteomes" id="UP000078546"/>
    </source>
</evidence>
<evidence type="ECO:0000313" key="3">
    <source>
        <dbReference type="EMBL" id="SBS82707.1"/>
    </source>
</evidence>
<name>A0A1A8VQI1_PLAOA</name>
<evidence type="ECO:0000313" key="4">
    <source>
        <dbReference type="EMBL" id="SBS99735.1"/>
    </source>
</evidence>
<dbReference type="Gene3D" id="6.10.280.180">
    <property type="entry name" value="Plasmodium RESA, N-terminal helical domain"/>
    <property type="match status" value="1"/>
</dbReference>
<dbReference type="VEuPathDB" id="PlasmoDB:PocGH01_00219500"/>
<reference evidence="5 6" key="1">
    <citation type="submission" date="2016-05" db="EMBL/GenBank/DDBJ databases">
        <authorList>
            <person name="Naeem Raeece"/>
        </authorList>
    </citation>
    <scope>NUCLEOTIDE SEQUENCE [LARGE SCALE GENOMIC DNA]</scope>
</reference>
<feature type="domain" description="Plasmodium RESA N-terminal" evidence="2">
    <location>
        <begin position="93"/>
        <end position="207"/>
    </location>
</feature>
<evidence type="ECO:0000259" key="2">
    <source>
        <dbReference type="Pfam" id="PF09687"/>
    </source>
</evidence>